<evidence type="ECO:0000313" key="1">
    <source>
        <dbReference type="EMBL" id="QDA59294.1"/>
    </source>
</evidence>
<reference evidence="1 2" key="1">
    <citation type="submission" date="2019-06" db="EMBL/GenBank/DDBJ databases">
        <authorList>
            <person name="Srinivasan S."/>
        </authorList>
    </citation>
    <scope>NUCLEOTIDE SEQUENCE [LARGE SCALE GENOMIC DNA]</scope>
    <source>
        <strain evidence="1 2">17J68-5</strain>
    </source>
</reference>
<proteinExistence type="predicted"/>
<dbReference type="RefSeq" id="WP_139514450.1">
    <property type="nucleotide sequence ID" value="NZ_CP040896.1"/>
</dbReference>
<gene>
    <name evidence="1" type="ORF">FHG12_03875</name>
</gene>
<dbReference type="InterPro" id="IPR009351">
    <property type="entry name" value="AlkZ-like"/>
</dbReference>
<dbReference type="EMBL" id="CP040896">
    <property type="protein sequence ID" value="QDA59294.1"/>
    <property type="molecule type" value="Genomic_DNA"/>
</dbReference>
<dbReference type="AlphaFoldDB" id="A0A5B7ZVN6"/>
<keyword evidence="1" id="KW-0238">DNA-binding</keyword>
<accession>A0A5B7ZVN6</accession>
<dbReference type="Proteomes" id="UP000305398">
    <property type="component" value="Chromosome"/>
</dbReference>
<protein>
    <submittedName>
        <fullName evidence="1">Winged helix DNA-binding domain-containing protein</fullName>
    </submittedName>
</protein>
<dbReference type="GO" id="GO:0003677">
    <property type="term" value="F:DNA binding"/>
    <property type="evidence" value="ECO:0007669"/>
    <property type="project" value="UniProtKB-KW"/>
</dbReference>
<dbReference type="PANTHER" id="PTHR38479:SF2">
    <property type="entry name" value="WINGED HELIX DNA-BINDING DOMAIN-CONTAINING PROTEIN"/>
    <property type="match status" value="1"/>
</dbReference>
<keyword evidence="2" id="KW-1185">Reference proteome</keyword>
<dbReference type="OrthoDB" id="2210247at2"/>
<organism evidence="1 2">
    <name type="scientific">Hymenobacter jejuensis</name>
    <dbReference type="NCBI Taxonomy" id="2502781"/>
    <lineage>
        <taxon>Bacteria</taxon>
        <taxon>Pseudomonadati</taxon>
        <taxon>Bacteroidota</taxon>
        <taxon>Cytophagia</taxon>
        <taxon>Cytophagales</taxon>
        <taxon>Hymenobacteraceae</taxon>
        <taxon>Hymenobacter</taxon>
    </lineage>
</organism>
<dbReference type="Pfam" id="PF06224">
    <property type="entry name" value="AlkZ-like"/>
    <property type="match status" value="1"/>
</dbReference>
<dbReference type="KEGG" id="hyj:FHG12_03875"/>
<evidence type="ECO:0000313" key="2">
    <source>
        <dbReference type="Proteomes" id="UP000305398"/>
    </source>
</evidence>
<dbReference type="PANTHER" id="PTHR38479">
    <property type="entry name" value="LMO0824 PROTEIN"/>
    <property type="match status" value="1"/>
</dbReference>
<name>A0A5B7ZVN6_9BACT</name>
<sequence>MNAFDIAQLRLANHQLTAPRFTHPAEVAAWFGAIQAQDYAQAKWALGIRVPGATEETIEQAFADKSVVRTSLLRGTLHVVAAADIRWLLTLVGPRRIAACATLYKKEALDDATFDLCKDLLINSLQGGNQLTREELSSVFGQAGIEATGFRLSHIIQRAAFSQLLCYGTRRGASPTFTLLDEWIAPSRPLSREEALAELAKRYFTSHGPATLPDFAWWSGLTLKEAKQGLELNKSVLVCETLDGETYWLSPATTAPQPPNPDTQILAGFDEYVLGYRNRSICLPEAYTRQVITVNGIFNPTIVQNGRVLGTWARMHKKDSVVVTKKLFGPVSQATDQEIQTAAERYSHFVRKPLVVAENGFAAQGF</sequence>